<dbReference type="AlphaFoldDB" id="A0A2T4GG49"/>
<evidence type="ECO:0000313" key="3">
    <source>
        <dbReference type="Proteomes" id="UP000241587"/>
    </source>
</evidence>
<name>A0A2T4GG49_FUSCU</name>
<dbReference type="Pfam" id="PF20150">
    <property type="entry name" value="2EXR"/>
    <property type="match status" value="1"/>
</dbReference>
<dbReference type="OrthoDB" id="3596450at2759"/>
<dbReference type="InterPro" id="IPR045518">
    <property type="entry name" value="2EXR"/>
</dbReference>
<gene>
    <name evidence="2" type="ORF">FCULG_00012605</name>
</gene>
<comment type="caution">
    <text evidence="2">The sequence shown here is derived from an EMBL/GenBank/DDBJ whole genome shotgun (WGS) entry which is preliminary data.</text>
</comment>
<organism evidence="2 3">
    <name type="scientific">Fusarium culmorum</name>
    <dbReference type="NCBI Taxonomy" id="5516"/>
    <lineage>
        <taxon>Eukaryota</taxon>
        <taxon>Fungi</taxon>
        <taxon>Dikarya</taxon>
        <taxon>Ascomycota</taxon>
        <taxon>Pezizomycotina</taxon>
        <taxon>Sordariomycetes</taxon>
        <taxon>Hypocreomycetidae</taxon>
        <taxon>Hypocreales</taxon>
        <taxon>Nectriaceae</taxon>
        <taxon>Fusarium</taxon>
    </lineage>
</organism>
<evidence type="ECO:0000259" key="1">
    <source>
        <dbReference type="Pfam" id="PF20150"/>
    </source>
</evidence>
<dbReference type="OMA" id="WSACCES"/>
<reference evidence="2 3" key="1">
    <citation type="submission" date="2018-02" db="EMBL/GenBank/DDBJ databases">
        <title>Fusarium culmorum secondary metabolites in fungal-bacterial-plant interactions.</title>
        <authorList>
            <person name="Schmidt R."/>
        </authorList>
    </citation>
    <scope>NUCLEOTIDE SEQUENCE [LARGE SCALE GENOMIC DNA]</scope>
    <source>
        <strain evidence="2 3">PV</strain>
    </source>
</reference>
<sequence>MLRSFENFRSLPLELQDEMWSSAIRPAKPGIHIFRLSSDYKSKLLTERHLEAPWAVKYRLSTPSEGPHPFRGGTVSFAEVDSPTYLVDASLWNTCRQSRHVMKRKLAPIKRMTIWSTTDHDNLRFKTNTSESKALEDIAHKQCTIVVCPGRDLFILQLEDPSMFSWSQSADTIPDVLIPALMPMQDVGWRYRSGWASSLYILPRTQSLDSLYSFIVCASRFGELKTLWAHHRSYQEEELGTVEGELDKPEPKGFETDNFQLTEVIIDDASDWDGSTEQLPWGEFEDESHYLADFLAFVHHLRLFVANASYDSPNIGRARRTCVKKAIPNP</sequence>
<protein>
    <recommendedName>
        <fullName evidence="1">2EXR domain-containing protein</fullName>
    </recommendedName>
</protein>
<dbReference type="Proteomes" id="UP000241587">
    <property type="component" value="Unassembled WGS sequence"/>
</dbReference>
<feature type="domain" description="2EXR" evidence="1">
    <location>
        <begin position="5"/>
        <end position="117"/>
    </location>
</feature>
<proteinExistence type="predicted"/>
<evidence type="ECO:0000313" key="2">
    <source>
        <dbReference type="EMBL" id="PTD02537.1"/>
    </source>
</evidence>
<accession>A0A2T4GG49</accession>
<dbReference type="EMBL" id="PVEM01000017">
    <property type="protein sequence ID" value="PTD02537.1"/>
    <property type="molecule type" value="Genomic_DNA"/>
</dbReference>
<keyword evidence="3" id="KW-1185">Reference proteome</keyword>